<comment type="caution">
    <text evidence="1">The sequence shown here is derived from an EMBL/GenBank/DDBJ whole genome shotgun (WGS) entry which is preliminary data.</text>
</comment>
<evidence type="ECO:0000313" key="2">
    <source>
        <dbReference type="Proteomes" id="UP001253851"/>
    </source>
</evidence>
<accession>A0ABD5FRR1</accession>
<organism evidence="1 2">
    <name type="scientific">Enterococcus casseliflavus</name>
    <name type="common">Enterococcus flavescens</name>
    <dbReference type="NCBI Taxonomy" id="37734"/>
    <lineage>
        <taxon>Bacteria</taxon>
        <taxon>Bacillati</taxon>
        <taxon>Bacillota</taxon>
        <taxon>Bacilli</taxon>
        <taxon>Lactobacillales</taxon>
        <taxon>Enterococcaceae</taxon>
        <taxon>Enterococcus</taxon>
    </lineage>
</organism>
<dbReference type="Proteomes" id="UP001253851">
    <property type="component" value="Unassembled WGS sequence"/>
</dbReference>
<evidence type="ECO:0008006" key="3">
    <source>
        <dbReference type="Google" id="ProtNLM"/>
    </source>
</evidence>
<proteinExistence type="predicted"/>
<evidence type="ECO:0000313" key="1">
    <source>
        <dbReference type="EMBL" id="MDT2984487.1"/>
    </source>
</evidence>
<dbReference type="RefSeq" id="WP_309419684.1">
    <property type="nucleotide sequence ID" value="NZ_JARQDZ010000027.1"/>
</dbReference>
<reference evidence="1 2" key="1">
    <citation type="submission" date="2023-03" db="EMBL/GenBank/DDBJ databases">
        <authorList>
            <person name="Shen W."/>
            <person name="Cai J."/>
        </authorList>
    </citation>
    <scope>NUCLEOTIDE SEQUENCE [LARGE SCALE GENOMIC DNA]</scope>
    <source>
        <strain evidence="1 2">B516</strain>
    </source>
</reference>
<sequence>MPIIDLQSLTEQTIDFKWLDGEVIRVPQPSARFINKVDRAENTIPKAQELVLEFLQTNKEKREFTKGEIENLNSAQLTAILMAVLGFAQEVDSHPN</sequence>
<dbReference type="EMBL" id="JARQDZ010000027">
    <property type="protein sequence ID" value="MDT2984487.1"/>
    <property type="molecule type" value="Genomic_DNA"/>
</dbReference>
<dbReference type="AlphaFoldDB" id="A0ABD5FRR1"/>
<name>A0ABD5FRR1_ENTCA</name>
<gene>
    <name evidence="1" type="ORF">P7I34_17795</name>
</gene>
<protein>
    <recommendedName>
        <fullName evidence="3">Phage protein</fullName>
    </recommendedName>
</protein>